<dbReference type="PANTHER" id="PTHR10210:SF41">
    <property type="entry name" value="RIBOSE-PHOSPHATE PYROPHOSPHOKINASE 1, CHLOROPLASTIC"/>
    <property type="match status" value="1"/>
</dbReference>
<keyword evidence="1 9" id="KW-0808">Transferase</keyword>
<dbReference type="InterPro" id="IPR000842">
    <property type="entry name" value="PRib_PP_synth_CS"/>
</dbReference>
<reference evidence="12 13" key="1">
    <citation type="submission" date="2018-07" db="EMBL/GenBank/DDBJ databases">
        <title>High-quality-draft genome sequence of Gaiella occulta.</title>
        <authorList>
            <person name="Severino R."/>
            <person name="Froufe H.J.C."/>
            <person name="Rainey F.A."/>
            <person name="Barroso C."/>
            <person name="Albuquerque L."/>
            <person name="Lobo-Da-Cunha A."/>
            <person name="Da Costa M.S."/>
            <person name="Egas C."/>
        </authorList>
    </citation>
    <scope>NUCLEOTIDE SEQUENCE [LARGE SCALE GENOMIC DNA]</scope>
    <source>
        <strain evidence="12 13">F2-233</strain>
    </source>
</reference>
<evidence type="ECO:0000259" key="11">
    <source>
        <dbReference type="Pfam" id="PF13793"/>
    </source>
</evidence>
<name>A0A7M2YUU2_9ACTN</name>
<dbReference type="PROSITE" id="PS00114">
    <property type="entry name" value="PRPP_SYNTHASE"/>
    <property type="match status" value="1"/>
</dbReference>
<dbReference type="HAMAP" id="MF_00583_B">
    <property type="entry name" value="RibP_PPkinase_B"/>
    <property type="match status" value="1"/>
</dbReference>
<feature type="binding site" evidence="9">
    <location>
        <begin position="128"/>
        <end position="129"/>
    </location>
    <ligand>
        <name>ATP</name>
        <dbReference type="ChEBI" id="CHEBI:30616"/>
    </ligand>
</feature>
<dbReference type="GO" id="GO:0006164">
    <property type="term" value="P:purine nucleotide biosynthetic process"/>
    <property type="evidence" value="ECO:0007669"/>
    <property type="project" value="TreeGrafter"/>
</dbReference>
<dbReference type="GO" id="GO:0000287">
    <property type="term" value="F:magnesium ion binding"/>
    <property type="evidence" value="ECO:0007669"/>
    <property type="project" value="UniProtKB-UniRule"/>
</dbReference>
<dbReference type="InterPro" id="IPR005946">
    <property type="entry name" value="Rib-P_diPkinase"/>
</dbReference>
<keyword evidence="7 9" id="KW-0460">Magnesium</keyword>
<dbReference type="CDD" id="cd06223">
    <property type="entry name" value="PRTases_typeI"/>
    <property type="match status" value="1"/>
</dbReference>
<comment type="subcellular location">
    <subcellularLocation>
        <location evidence="9">Cytoplasm</location>
    </subcellularLocation>
</comment>
<proteinExistence type="inferred from homology"/>
<evidence type="ECO:0000256" key="7">
    <source>
        <dbReference type="ARBA" id="ARBA00022842"/>
    </source>
</evidence>
<dbReference type="Proteomes" id="UP000254134">
    <property type="component" value="Unassembled WGS sequence"/>
</dbReference>
<feature type="binding site" evidence="9">
    <location>
        <position position="251"/>
    </location>
    <ligand>
        <name>D-ribose 5-phosphate</name>
        <dbReference type="ChEBI" id="CHEBI:78346"/>
    </ligand>
</feature>
<dbReference type="InterPro" id="IPR029057">
    <property type="entry name" value="PRTase-like"/>
</dbReference>
<dbReference type="GO" id="GO:0009156">
    <property type="term" value="P:ribonucleoside monophosphate biosynthetic process"/>
    <property type="evidence" value="ECO:0007669"/>
    <property type="project" value="InterPro"/>
</dbReference>
<keyword evidence="3 9" id="KW-0545">Nucleotide biosynthesis</keyword>
<dbReference type="GO" id="GO:0005737">
    <property type="term" value="C:cytoplasm"/>
    <property type="evidence" value="ECO:0007669"/>
    <property type="project" value="UniProtKB-SubCell"/>
</dbReference>
<dbReference type="EC" id="2.7.6.1" evidence="9"/>
<feature type="active site" evidence="9">
    <location>
        <position position="225"/>
    </location>
</feature>
<dbReference type="InterPro" id="IPR029099">
    <property type="entry name" value="Pribosyltran_N"/>
</dbReference>
<dbReference type="GO" id="GO:0005524">
    <property type="term" value="F:ATP binding"/>
    <property type="evidence" value="ECO:0007669"/>
    <property type="project" value="UniProtKB-KW"/>
</dbReference>
<evidence type="ECO:0000313" key="12">
    <source>
        <dbReference type="EMBL" id="RDI73921.1"/>
    </source>
</evidence>
<gene>
    <name evidence="9" type="primary">prs</name>
    <name evidence="12" type="ORF">Gocc_2485</name>
</gene>
<sequence length="350" mass="37170">MESGTIEQTLPGLGGHAGPGPATVGRAIGVTPNKRLTLVSGRSNPDLARDIAKLLGCELGQVTIKTFANGETYCRYEESIRGADMFIVQTASIPVDQHLMELLIMINAAKLASAKRITAVIPWYFYVRQDKKSRPREPITAKLVADLLQTAGADRVLTMDLHAGQVQGFFEIPVDHMTAVPMFAQYIRDLNLGEGLAAVSPDTGRAKLASKFAEMIGGDLVILNKVRPAHNEAKVTTVIGDVEGKVAVMTDDVVDTAGTLVAGATALKEAGAVRVYACATHGLFNGPALERIAASQIDKLVVTDTVPIDLLAKPDNVEVLSVAGILAETIHNVFSDDSVSAIFAGENQLF</sequence>
<dbReference type="Pfam" id="PF13793">
    <property type="entry name" value="Pribosyltran_N"/>
    <property type="match status" value="1"/>
</dbReference>
<comment type="pathway">
    <text evidence="9">Metabolic intermediate biosynthesis; 5-phospho-alpha-D-ribose 1-diphosphate biosynthesis; 5-phospho-alpha-D-ribose 1-diphosphate from D-ribose 5-phosphate (route I): step 1/1.</text>
</comment>
<evidence type="ECO:0000256" key="3">
    <source>
        <dbReference type="ARBA" id="ARBA00022727"/>
    </source>
</evidence>
<comment type="caution">
    <text evidence="12">The sequence shown here is derived from an EMBL/GenBank/DDBJ whole genome shotgun (WGS) entry which is preliminary data.</text>
</comment>
<keyword evidence="5 9" id="KW-0418">Kinase</keyword>
<keyword evidence="4 9" id="KW-0547">Nucleotide-binding</keyword>
<evidence type="ECO:0000256" key="2">
    <source>
        <dbReference type="ARBA" id="ARBA00022723"/>
    </source>
</evidence>
<dbReference type="SUPFAM" id="SSF53271">
    <property type="entry name" value="PRTase-like"/>
    <property type="match status" value="1"/>
</dbReference>
<feature type="region of interest" description="Disordered" evidence="10">
    <location>
        <begin position="1"/>
        <end position="21"/>
    </location>
</feature>
<dbReference type="AlphaFoldDB" id="A0A7M2YUU2"/>
<evidence type="ECO:0000256" key="6">
    <source>
        <dbReference type="ARBA" id="ARBA00022840"/>
    </source>
</evidence>
<dbReference type="Pfam" id="PF14572">
    <property type="entry name" value="Pribosyl_synth"/>
    <property type="match status" value="1"/>
</dbReference>
<reference evidence="13" key="2">
    <citation type="journal article" date="2019" name="MicrobiologyOpen">
        <title>High-quality draft genome sequence of Gaiella occulta isolated from a 150 meter deep mineral water borehole and comparison with the genome sequences of other deep-branching lineages of the phylum Actinobacteria.</title>
        <authorList>
            <person name="Severino R."/>
            <person name="Froufe H.J.C."/>
            <person name="Barroso C."/>
            <person name="Albuquerque L."/>
            <person name="Lobo-da-Cunha A."/>
            <person name="da Costa M.S."/>
            <person name="Egas C."/>
        </authorList>
    </citation>
    <scope>NUCLEOTIDE SEQUENCE [LARGE SCALE GENOMIC DNA]</scope>
    <source>
        <strain evidence="13">F2-233</strain>
    </source>
</reference>
<evidence type="ECO:0000256" key="1">
    <source>
        <dbReference type="ARBA" id="ARBA00022679"/>
    </source>
</evidence>
<feature type="binding site" evidence="9">
    <location>
        <begin position="69"/>
        <end position="71"/>
    </location>
    <ligand>
        <name>ATP</name>
        <dbReference type="ChEBI" id="CHEBI:30616"/>
    </ligand>
</feature>
<evidence type="ECO:0000256" key="8">
    <source>
        <dbReference type="ARBA" id="ARBA00049535"/>
    </source>
</evidence>
<evidence type="ECO:0000313" key="13">
    <source>
        <dbReference type="Proteomes" id="UP000254134"/>
    </source>
</evidence>
<feature type="binding site" evidence="9">
    <location>
        <position position="162"/>
    </location>
    <ligand>
        <name>Mg(2+)</name>
        <dbReference type="ChEBI" id="CHEBI:18420"/>
    </ligand>
</feature>
<feature type="binding site" evidence="9">
    <location>
        <begin position="255"/>
        <end position="259"/>
    </location>
    <ligand>
        <name>D-ribose 5-phosphate</name>
        <dbReference type="ChEBI" id="CHEBI:78346"/>
    </ligand>
</feature>
<dbReference type="UniPathway" id="UPA00087">
    <property type="reaction ID" value="UER00172"/>
</dbReference>
<dbReference type="FunFam" id="3.40.50.2020:FF:000007">
    <property type="entry name" value="Ribose-phosphate pyrophosphokinase"/>
    <property type="match status" value="1"/>
</dbReference>
<keyword evidence="13" id="KW-1185">Reference proteome</keyword>
<keyword evidence="6 9" id="KW-0067">ATP-binding</keyword>
<feature type="binding site" evidence="9">
    <location>
        <position position="227"/>
    </location>
    <ligand>
        <name>D-ribose 5-phosphate</name>
        <dbReference type="ChEBI" id="CHEBI:78346"/>
    </ligand>
</feature>
<feature type="binding site" evidence="9">
    <location>
        <position position="202"/>
    </location>
    <ligand>
        <name>Mg(2+)</name>
        <dbReference type="ChEBI" id="CHEBI:18420"/>
    </ligand>
</feature>
<protein>
    <recommendedName>
        <fullName evidence="9">Ribose-phosphate pyrophosphokinase</fullName>
        <shortName evidence="9">RPPK</shortName>
        <ecNumber evidence="9">2.7.6.1</ecNumber>
    </recommendedName>
    <alternativeName>
        <fullName evidence="9">5-phospho-D-ribosyl alpha-1-diphosphate synthase</fullName>
    </alternativeName>
    <alternativeName>
        <fullName evidence="9">Phosphoribosyl diphosphate synthase</fullName>
    </alternativeName>
    <alternativeName>
        <fullName evidence="9">Phosphoribosyl pyrophosphate synthase</fullName>
        <shortName evidence="9">P-Rib-PP synthase</shortName>
        <shortName evidence="9">PRPP synthase</shortName>
        <shortName evidence="9">PRPPase</shortName>
    </alternativeName>
</protein>
<dbReference type="SMART" id="SM01400">
    <property type="entry name" value="Pribosyltran_N"/>
    <property type="match status" value="1"/>
</dbReference>
<dbReference type="GO" id="GO:0016301">
    <property type="term" value="F:kinase activity"/>
    <property type="evidence" value="ECO:0007669"/>
    <property type="project" value="UniProtKB-KW"/>
</dbReference>
<dbReference type="GO" id="GO:0002189">
    <property type="term" value="C:ribose phosphate diphosphokinase complex"/>
    <property type="evidence" value="ECO:0007669"/>
    <property type="project" value="TreeGrafter"/>
</dbReference>
<dbReference type="InterPro" id="IPR037515">
    <property type="entry name" value="Rib-P_diPkinase_bac"/>
</dbReference>
<evidence type="ECO:0000256" key="9">
    <source>
        <dbReference type="HAMAP-Rule" id="MF_00583"/>
    </source>
</evidence>
<dbReference type="Gene3D" id="3.40.50.2020">
    <property type="match status" value="2"/>
</dbReference>
<comment type="cofactor">
    <cofactor evidence="9">
        <name>Mg(2+)</name>
        <dbReference type="ChEBI" id="CHEBI:18420"/>
    </cofactor>
    <text evidence="9">Binds 2 Mg(2+) ions per subunit.</text>
</comment>
<evidence type="ECO:0000256" key="4">
    <source>
        <dbReference type="ARBA" id="ARBA00022741"/>
    </source>
</evidence>
<evidence type="ECO:0000256" key="5">
    <source>
        <dbReference type="ARBA" id="ARBA00022777"/>
    </source>
</evidence>
<dbReference type="GO" id="GO:0004749">
    <property type="term" value="F:ribose phosphate diphosphokinase activity"/>
    <property type="evidence" value="ECO:0007669"/>
    <property type="project" value="UniProtKB-UniRule"/>
</dbReference>
<keyword evidence="9" id="KW-0963">Cytoplasm</keyword>
<comment type="function">
    <text evidence="9">Involved in the biosynthesis of the central metabolite phospho-alpha-D-ribosyl-1-pyrophosphate (PRPP) via the transfer of pyrophosphoryl group from ATP to 1-hydroxyl of ribose-5-phosphate (Rib-5-P).</text>
</comment>
<feature type="domain" description="Ribose-phosphate pyrophosphokinase N-terminal" evidence="11">
    <location>
        <begin position="37"/>
        <end position="152"/>
    </location>
</feature>
<dbReference type="NCBIfam" id="TIGR01251">
    <property type="entry name" value="ribP_PPkin"/>
    <property type="match status" value="1"/>
</dbReference>
<comment type="similarity">
    <text evidence="9">Belongs to the ribose-phosphate pyrophosphokinase family. Class I subfamily.</text>
</comment>
<dbReference type="PANTHER" id="PTHR10210">
    <property type="entry name" value="RIBOSE-PHOSPHATE DIPHOSPHOKINASE FAMILY MEMBER"/>
    <property type="match status" value="1"/>
</dbReference>
<comment type="subunit">
    <text evidence="9">Homohexamer.</text>
</comment>
<dbReference type="EMBL" id="QQZY01000006">
    <property type="protein sequence ID" value="RDI73921.1"/>
    <property type="molecule type" value="Genomic_DNA"/>
</dbReference>
<keyword evidence="2 9" id="KW-0479">Metal-binding</keyword>
<evidence type="ECO:0000256" key="10">
    <source>
        <dbReference type="SAM" id="MobiDB-lite"/>
    </source>
</evidence>
<organism evidence="12 13">
    <name type="scientific">Gaiella occulta</name>
    <dbReference type="NCBI Taxonomy" id="1002870"/>
    <lineage>
        <taxon>Bacteria</taxon>
        <taxon>Bacillati</taxon>
        <taxon>Actinomycetota</taxon>
        <taxon>Thermoleophilia</taxon>
        <taxon>Gaiellales</taxon>
        <taxon>Gaiellaceae</taxon>
        <taxon>Gaiella</taxon>
    </lineage>
</organism>
<dbReference type="InterPro" id="IPR000836">
    <property type="entry name" value="PRTase_dom"/>
</dbReference>
<dbReference type="NCBIfam" id="NF002320">
    <property type="entry name" value="PRK01259.1"/>
    <property type="match status" value="1"/>
</dbReference>
<comment type="catalytic activity">
    <reaction evidence="8 9">
        <text>D-ribose 5-phosphate + ATP = 5-phospho-alpha-D-ribose 1-diphosphate + AMP + H(+)</text>
        <dbReference type="Rhea" id="RHEA:15609"/>
        <dbReference type="ChEBI" id="CHEBI:15378"/>
        <dbReference type="ChEBI" id="CHEBI:30616"/>
        <dbReference type="ChEBI" id="CHEBI:58017"/>
        <dbReference type="ChEBI" id="CHEBI:78346"/>
        <dbReference type="ChEBI" id="CHEBI:456215"/>
        <dbReference type="EC" id="2.7.6.1"/>
    </reaction>
</comment>
<dbReference type="GO" id="GO:0006015">
    <property type="term" value="P:5-phosphoribose 1-diphosphate biosynthetic process"/>
    <property type="evidence" value="ECO:0007669"/>
    <property type="project" value="UniProtKB-UniRule"/>
</dbReference>
<accession>A0A7M2YUU2</accession>